<dbReference type="EMBL" id="LDUG01000053">
    <property type="protein sequence ID" value="KVW92750.1"/>
    <property type="molecule type" value="Genomic_DNA"/>
</dbReference>
<organism evidence="1 2">
    <name type="scientific">Thiobacillus denitrificans</name>
    <dbReference type="NCBI Taxonomy" id="36861"/>
    <lineage>
        <taxon>Bacteria</taxon>
        <taxon>Pseudomonadati</taxon>
        <taxon>Pseudomonadota</taxon>
        <taxon>Betaproteobacteria</taxon>
        <taxon>Nitrosomonadales</taxon>
        <taxon>Thiobacillaceae</taxon>
        <taxon>Thiobacillus</taxon>
    </lineage>
</organism>
<dbReference type="PATRIC" id="fig|36861.3.peg.2921"/>
<gene>
    <name evidence="1" type="ORF">ABW22_15370</name>
</gene>
<reference evidence="1 2" key="1">
    <citation type="journal article" date="2015" name="Appl. Environ. Microbiol.">
        <title>Aerobic and Anaerobic Thiosulfate Oxidation by a Cold-Adapted, Subglacial Chemoautotroph.</title>
        <authorList>
            <person name="Harrold Z.R."/>
            <person name="Skidmore M.L."/>
            <person name="Hamilton T.L."/>
            <person name="Desch L."/>
            <person name="Amada K."/>
            <person name="van Gelder W."/>
            <person name="Glover K."/>
            <person name="Roden E.E."/>
            <person name="Boyd E.S."/>
        </authorList>
    </citation>
    <scope>NUCLEOTIDE SEQUENCE [LARGE SCALE GENOMIC DNA]</scope>
    <source>
        <strain evidence="1 2">RG</strain>
    </source>
</reference>
<dbReference type="Proteomes" id="UP000064243">
    <property type="component" value="Unassembled WGS sequence"/>
</dbReference>
<proteinExistence type="predicted"/>
<protein>
    <submittedName>
        <fullName evidence="1">Uncharacterized protein</fullName>
    </submittedName>
</protein>
<accession>A0A106BHU0</accession>
<evidence type="ECO:0000313" key="1">
    <source>
        <dbReference type="EMBL" id="KVW92750.1"/>
    </source>
</evidence>
<comment type="caution">
    <text evidence="1">The sequence shown here is derived from an EMBL/GenBank/DDBJ whole genome shotgun (WGS) entry which is preliminary data.</text>
</comment>
<keyword evidence="2" id="KW-1185">Reference proteome</keyword>
<dbReference type="AlphaFoldDB" id="A0A106BHU0"/>
<evidence type="ECO:0000313" key="2">
    <source>
        <dbReference type="Proteomes" id="UP000064243"/>
    </source>
</evidence>
<name>A0A106BHU0_THIDE</name>
<sequence length="69" mass="7732">MATGEMEISDRKARSIEKTLDFPVGWLDRDNVALIMTAAIDFELHRLLVDYPEDAKAGLVKFLIAGPKQ</sequence>